<comment type="caution">
    <text evidence="2">The sequence shown here is derived from an EMBL/GenBank/DDBJ whole genome shotgun (WGS) entry which is preliminary data.</text>
</comment>
<sequence length="146" mass="16446">MMDLLSPFELSVEKYAVCQYAFYLEGNNLVTRKKTKKNLSDNQYGAKKLFSLYSINILSSESWIGVELWSSDKIADNWCGVVRLSDGHWHWVTLVSVFGLLDSHFRSDMSVLGGLVTHFGEERCSQTKAHGAGSGDNGQENEYLKI</sequence>
<organism evidence="2 3">
    <name type="scientific">Daphnia galeata</name>
    <dbReference type="NCBI Taxonomy" id="27404"/>
    <lineage>
        <taxon>Eukaryota</taxon>
        <taxon>Metazoa</taxon>
        <taxon>Ecdysozoa</taxon>
        <taxon>Arthropoda</taxon>
        <taxon>Crustacea</taxon>
        <taxon>Branchiopoda</taxon>
        <taxon>Diplostraca</taxon>
        <taxon>Cladocera</taxon>
        <taxon>Anomopoda</taxon>
        <taxon>Daphniidae</taxon>
        <taxon>Daphnia</taxon>
    </lineage>
</organism>
<gene>
    <name evidence="2" type="ORF">DGAL_LOCUS13366</name>
</gene>
<evidence type="ECO:0000313" key="3">
    <source>
        <dbReference type="Proteomes" id="UP000789390"/>
    </source>
</evidence>
<dbReference type="EMBL" id="CAKKLH010000296">
    <property type="protein sequence ID" value="CAH0109876.1"/>
    <property type="molecule type" value="Genomic_DNA"/>
</dbReference>
<reference evidence="2" key="1">
    <citation type="submission" date="2021-11" db="EMBL/GenBank/DDBJ databases">
        <authorList>
            <person name="Schell T."/>
        </authorList>
    </citation>
    <scope>NUCLEOTIDE SEQUENCE</scope>
    <source>
        <strain evidence="2">M5</strain>
    </source>
</reference>
<name>A0A8J2RZH8_9CRUS</name>
<keyword evidence="3" id="KW-1185">Reference proteome</keyword>
<protein>
    <submittedName>
        <fullName evidence="2">Uncharacterized protein</fullName>
    </submittedName>
</protein>
<evidence type="ECO:0000313" key="2">
    <source>
        <dbReference type="EMBL" id="CAH0109876.1"/>
    </source>
</evidence>
<accession>A0A8J2RZH8</accession>
<dbReference type="AlphaFoldDB" id="A0A8J2RZH8"/>
<dbReference type="Proteomes" id="UP000789390">
    <property type="component" value="Unassembled WGS sequence"/>
</dbReference>
<feature type="region of interest" description="Disordered" evidence="1">
    <location>
        <begin position="127"/>
        <end position="146"/>
    </location>
</feature>
<evidence type="ECO:0000256" key="1">
    <source>
        <dbReference type="SAM" id="MobiDB-lite"/>
    </source>
</evidence>
<proteinExistence type="predicted"/>